<evidence type="ECO:0000313" key="1">
    <source>
        <dbReference type="EMBL" id="KAF1725013.1"/>
    </source>
</evidence>
<evidence type="ECO:0008006" key="3">
    <source>
        <dbReference type="Google" id="ProtNLM"/>
    </source>
</evidence>
<reference evidence="1 2" key="1">
    <citation type="submission" date="2017-10" db="EMBL/GenBank/DDBJ databases">
        <title>Whole genome sequencing of members of genus Pseudoxanthomonas.</title>
        <authorList>
            <person name="Kumar S."/>
            <person name="Bansal K."/>
            <person name="Kaur A."/>
            <person name="Patil P."/>
            <person name="Sharma S."/>
            <person name="Patil P.B."/>
        </authorList>
    </citation>
    <scope>NUCLEOTIDE SEQUENCE [LARGE SCALE GENOMIC DNA]</scope>
    <source>
        <strain evidence="1 2">DSM 17109</strain>
    </source>
</reference>
<dbReference type="RefSeq" id="WP_162337873.1">
    <property type="nucleotide sequence ID" value="NZ_JBHSRQ010000011.1"/>
</dbReference>
<gene>
    <name evidence="1" type="ORF">CSC78_10745</name>
</gene>
<accession>A0ABQ6ZH08</accession>
<dbReference type="Pfam" id="PF14022">
    <property type="entry name" value="DUF4238"/>
    <property type="match status" value="1"/>
</dbReference>
<name>A0ABQ6ZH08_9GAMM</name>
<dbReference type="InterPro" id="IPR025332">
    <property type="entry name" value="DUF4238"/>
</dbReference>
<protein>
    <recommendedName>
        <fullName evidence="3">DUF4238 domain-containing protein</fullName>
    </recommendedName>
</protein>
<keyword evidence="2" id="KW-1185">Reference proteome</keyword>
<comment type="caution">
    <text evidence="1">The sequence shown here is derived from an EMBL/GenBank/DDBJ whole genome shotgun (WGS) entry which is preliminary data.</text>
</comment>
<dbReference type="EMBL" id="PDWW01000013">
    <property type="protein sequence ID" value="KAF1725013.1"/>
    <property type="molecule type" value="Genomic_DNA"/>
</dbReference>
<organism evidence="1 2">
    <name type="scientific">Pseudoxanthomonas japonensis</name>
    <dbReference type="NCBI Taxonomy" id="69284"/>
    <lineage>
        <taxon>Bacteria</taxon>
        <taxon>Pseudomonadati</taxon>
        <taxon>Pseudomonadota</taxon>
        <taxon>Gammaproteobacteria</taxon>
        <taxon>Lysobacterales</taxon>
        <taxon>Lysobacteraceae</taxon>
        <taxon>Pseudoxanthomonas</taxon>
    </lineage>
</organism>
<evidence type="ECO:0000313" key="2">
    <source>
        <dbReference type="Proteomes" id="UP000781710"/>
    </source>
</evidence>
<proteinExistence type="predicted"/>
<dbReference type="Proteomes" id="UP000781710">
    <property type="component" value="Unassembled WGS sequence"/>
</dbReference>
<sequence length="350" mass="39466">MATNKNQHFVPRCYLKAFTVGGENKAINLFNIDHGRYIPGAPVKHQCSGDYFYGQDEQLENAILSVEGAYETEAKTLVSGCRSLSKRAATVLRAFWVLQYLRTEAASIRSAQMSRQMADAIGEEAEDFALSIKDAVQLAMGAYVDSFRTTDDLGMCLVRNASGTPFITSDDPSILTNRWHFHRQWHLTRSFGLGSIGLIGLLPLGEELLCVLYDPEKYEIATTDGILDTACDQDVALLNEHQILNCHANLYVRSAGEQSIRSAVAFAQARRVYPRTEMVYAVRDGGDGDHVRYRVVKHKESEPHEDAIIHTRQIHAEPSDWPSFLRWKDCGYFFVPEDTSLRRDRNRQSP</sequence>